<dbReference type="EMBL" id="LCCW01000029">
    <property type="protein sequence ID" value="KKS41290.1"/>
    <property type="molecule type" value="Genomic_DNA"/>
</dbReference>
<dbReference type="PANTHER" id="PTHR46401:SF2">
    <property type="entry name" value="GLYCOSYLTRANSFERASE WBBK-RELATED"/>
    <property type="match status" value="1"/>
</dbReference>
<dbReference type="InterPro" id="IPR001296">
    <property type="entry name" value="Glyco_trans_1"/>
</dbReference>
<dbReference type="Gene3D" id="3.40.50.2000">
    <property type="entry name" value="Glycogen Phosphorylase B"/>
    <property type="match status" value="2"/>
</dbReference>
<sequence length="383" mass="44263">MRLVYFSNSRIPTEKGYGIQIMKMCRSFAEILPAVDLIIPTKKNEPFRNINPFDYYQANRNFKIKKIKCYDPAWIAKRLPQGFYIKIQALFFMISLFFYLLLKKNKAAYVFYTRDEYLLPLLQLFSKRVVWEAHTLPRTVKYYLQYWRKCFRLIAITQGLKNELMSFGLPSERILVAPDGVDLSEFNNVQSSKKELREQLGLPMNKNIIMYTGHLYDWKGVQGLADAAKFLTDQELVVFIGGSEEKFDLGSFREKNQDNKRILILGYKPYGQIPFYLKSADVLILPNSSQDKKSFFWTSPLKLFLYLASQVPIVASDLPSIREILNETNAVLVEPDNPGAMALGIKTILAHADLAAKLAAQGYEDVQSHTWQKRARGIIEFLK</sequence>
<dbReference type="SUPFAM" id="SSF53756">
    <property type="entry name" value="UDP-Glycosyltransferase/glycogen phosphorylase"/>
    <property type="match status" value="1"/>
</dbReference>
<evidence type="ECO:0000313" key="4">
    <source>
        <dbReference type="EMBL" id="KKS41290.1"/>
    </source>
</evidence>
<evidence type="ECO:0000313" key="5">
    <source>
        <dbReference type="Proteomes" id="UP000034516"/>
    </source>
</evidence>
<evidence type="ECO:0000256" key="1">
    <source>
        <dbReference type="ARBA" id="ARBA00022679"/>
    </source>
</evidence>
<evidence type="ECO:0000256" key="2">
    <source>
        <dbReference type="SAM" id="Phobius"/>
    </source>
</evidence>
<dbReference type="Proteomes" id="UP000034516">
    <property type="component" value="Unassembled WGS sequence"/>
</dbReference>
<dbReference type="GO" id="GO:0009103">
    <property type="term" value="P:lipopolysaccharide biosynthetic process"/>
    <property type="evidence" value="ECO:0007669"/>
    <property type="project" value="TreeGrafter"/>
</dbReference>
<protein>
    <submittedName>
        <fullName evidence="4">Glycosyl transferase group 1</fullName>
    </submittedName>
</protein>
<keyword evidence="2" id="KW-1133">Transmembrane helix</keyword>
<comment type="caution">
    <text evidence="4">The sequence shown here is derived from an EMBL/GenBank/DDBJ whole genome shotgun (WGS) entry which is preliminary data.</text>
</comment>
<keyword evidence="2" id="KW-0472">Membrane</keyword>
<name>A0A0G0YXI3_9BACT</name>
<dbReference type="PANTHER" id="PTHR46401">
    <property type="entry name" value="GLYCOSYLTRANSFERASE WBBK-RELATED"/>
    <property type="match status" value="1"/>
</dbReference>
<dbReference type="AlphaFoldDB" id="A0A0G0YXI3"/>
<reference evidence="4 5" key="1">
    <citation type="journal article" date="2015" name="Nature">
        <title>rRNA introns, odd ribosomes, and small enigmatic genomes across a large radiation of phyla.</title>
        <authorList>
            <person name="Brown C.T."/>
            <person name="Hug L.A."/>
            <person name="Thomas B.C."/>
            <person name="Sharon I."/>
            <person name="Castelle C.J."/>
            <person name="Singh A."/>
            <person name="Wilkins M.J."/>
            <person name="Williams K.H."/>
            <person name="Banfield J.F."/>
        </authorList>
    </citation>
    <scope>NUCLEOTIDE SEQUENCE [LARGE SCALE GENOMIC DNA]</scope>
</reference>
<keyword evidence="1 4" id="KW-0808">Transferase</keyword>
<accession>A0A0G0YXI3</accession>
<feature type="domain" description="Glycosyl transferase family 1" evidence="3">
    <location>
        <begin position="193"/>
        <end position="364"/>
    </location>
</feature>
<proteinExistence type="predicted"/>
<dbReference type="GO" id="GO:0016757">
    <property type="term" value="F:glycosyltransferase activity"/>
    <property type="evidence" value="ECO:0007669"/>
    <property type="project" value="InterPro"/>
</dbReference>
<feature type="transmembrane region" description="Helical" evidence="2">
    <location>
        <begin position="83"/>
        <end position="102"/>
    </location>
</feature>
<dbReference type="Pfam" id="PF00534">
    <property type="entry name" value="Glycos_transf_1"/>
    <property type="match status" value="1"/>
</dbReference>
<gene>
    <name evidence="4" type="ORF">UV02_C0029G0013</name>
</gene>
<evidence type="ECO:0000259" key="3">
    <source>
        <dbReference type="Pfam" id="PF00534"/>
    </source>
</evidence>
<keyword evidence="2" id="KW-0812">Transmembrane</keyword>
<organism evidence="4 5">
    <name type="scientific">Candidatus Kuenenbacteria bacterium GW2011_GWA2_42_15</name>
    <dbReference type="NCBI Taxonomy" id="1618677"/>
    <lineage>
        <taxon>Bacteria</taxon>
        <taxon>Candidatus Kueneniibacteriota</taxon>
    </lineage>
</organism>